<accession>A0A8I1Y8K7</accession>
<gene>
    <name evidence="1" type="ORF">JOH49_004008</name>
</gene>
<dbReference type="AlphaFoldDB" id="A0A8I1Y8K7"/>
<protein>
    <submittedName>
        <fullName evidence="1">Uncharacterized protein</fullName>
    </submittedName>
</protein>
<dbReference type="Proteomes" id="UP000673383">
    <property type="component" value="Unassembled WGS sequence"/>
</dbReference>
<evidence type="ECO:0000313" key="1">
    <source>
        <dbReference type="EMBL" id="MBP1294255.1"/>
    </source>
</evidence>
<reference evidence="1" key="1">
    <citation type="submission" date="2021-02" db="EMBL/GenBank/DDBJ databases">
        <title>Genomic Encyclopedia of Type Strains, Phase IV (KMG-V): Genome sequencing to study the core and pangenomes of soil and plant-associated prokaryotes.</title>
        <authorList>
            <person name="Whitman W."/>
        </authorList>
    </citation>
    <scope>NUCLEOTIDE SEQUENCE</scope>
    <source>
        <strain evidence="1">USDA 406</strain>
    </source>
</reference>
<name>A0A8I1Y8K7_BRAEL</name>
<organism evidence="1 2">
    <name type="scientific">Bradyrhizobium elkanii</name>
    <dbReference type="NCBI Taxonomy" id="29448"/>
    <lineage>
        <taxon>Bacteria</taxon>
        <taxon>Pseudomonadati</taxon>
        <taxon>Pseudomonadota</taxon>
        <taxon>Alphaproteobacteria</taxon>
        <taxon>Hyphomicrobiales</taxon>
        <taxon>Nitrobacteraceae</taxon>
        <taxon>Bradyrhizobium</taxon>
    </lineage>
</organism>
<dbReference type="EMBL" id="JAFICZ010000001">
    <property type="protein sequence ID" value="MBP1294255.1"/>
    <property type="molecule type" value="Genomic_DNA"/>
</dbReference>
<evidence type="ECO:0000313" key="2">
    <source>
        <dbReference type="Proteomes" id="UP000673383"/>
    </source>
</evidence>
<dbReference type="RefSeq" id="WP_283833950.1">
    <property type="nucleotide sequence ID" value="NZ_JAFICZ010000001.1"/>
</dbReference>
<sequence>MVTTVYKVVVKDMPIDTLAISVAQAARPQPGPAVPLILTA</sequence>
<comment type="caution">
    <text evidence="1">The sequence shown here is derived from an EMBL/GenBank/DDBJ whole genome shotgun (WGS) entry which is preliminary data.</text>
</comment>
<proteinExistence type="predicted"/>